<evidence type="ECO:0000313" key="3">
    <source>
        <dbReference type="Proteomes" id="UP000824366"/>
    </source>
</evidence>
<keyword evidence="1" id="KW-0812">Transmembrane</keyword>
<proteinExistence type="predicted"/>
<gene>
    <name evidence="2" type="ORF">MIZ03_2016</name>
</gene>
<protein>
    <recommendedName>
        <fullName evidence="4">DUF58 domain-containing protein</fullName>
    </recommendedName>
</protein>
<organism evidence="2 3">
    <name type="scientific">Rhodoferax lithotrophicus</name>
    <dbReference type="NCBI Taxonomy" id="2798804"/>
    <lineage>
        <taxon>Bacteria</taxon>
        <taxon>Pseudomonadati</taxon>
        <taxon>Pseudomonadota</taxon>
        <taxon>Betaproteobacteria</taxon>
        <taxon>Burkholderiales</taxon>
        <taxon>Comamonadaceae</taxon>
        <taxon>Rhodoferax</taxon>
    </lineage>
</organism>
<keyword evidence="1" id="KW-1133">Transmembrane helix</keyword>
<name>A0ABM7MLE8_9BURK</name>
<dbReference type="PANTHER" id="PTHR34351">
    <property type="entry name" value="SLR1927 PROTEIN-RELATED"/>
    <property type="match status" value="1"/>
</dbReference>
<evidence type="ECO:0000256" key="1">
    <source>
        <dbReference type="SAM" id="Phobius"/>
    </source>
</evidence>
<dbReference type="PANTHER" id="PTHR34351:SF1">
    <property type="entry name" value="SLR1927 PROTEIN"/>
    <property type="match status" value="1"/>
</dbReference>
<feature type="transmembrane region" description="Helical" evidence="1">
    <location>
        <begin position="35"/>
        <end position="58"/>
    </location>
</feature>
<dbReference type="RefSeq" id="WP_223911680.1">
    <property type="nucleotide sequence ID" value="NZ_AP024238.1"/>
</dbReference>
<evidence type="ECO:0000313" key="2">
    <source>
        <dbReference type="EMBL" id="BCO27129.1"/>
    </source>
</evidence>
<reference evidence="2 3" key="1">
    <citation type="journal article" date="2021" name="Microbiol. Spectr.">
        <title>A Single Bacterium Capable of Oxidation and Reduction of Iron at Circumneutral pH.</title>
        <authorList>
            <person name="Kato S."/>
            <person name="Ohkuma M."/>
        </authorList>
    </citation>
    <scope>NUCLEOTIDE SEQUENCE [LARGE SCALE GENOMIC DNA]</scope>
    <source>
        <strain evidence="2 3">MIZ03</strain>
    </source>
</reference>
<keyword evidence="1" id="KW-0472">Membrane</keyword>
<accession>A0ABM7MLE8</accession>
<dbReference type="EMBL" id="AP024238">
    <property type="protein sequence ID" value="BCO27129.1"/>
    <property type="molecule type" value="Genomic_DNA"/>
</dbReference>
<dbReference type="Proteomes" id="UP000824366">
    <property type="component" value="Chromosome"/>
</dbReference>
<feature type="transmembrane region" description="Helical" evidence="1">
    <location>
        <begin position="64"/>
        <end position="83"/>
    </location>
</feature>
<evidence type="ECO:0008006" key="4">
    <source>
        <dbReference type="Google" id="ProtNLM"/>
    </source>
</evidence>
<sequence>MRWLHPLRFLKNRFAKWLQNRMPLADRITLNQRNVYIIPTRAGLMLAVTLMVLLLASINYQLNLGYLLTFLLAGCALVAMHVAHATLRGLTMHLEAPDACYMGATAQFVIHLQNTRKSPRFGLSMSVQDTGHWVDTDVGAQASATVQLAFKPPRRGLQHLPTLTLQTLFPLGTFRVWAIWRPAAQVLVYPAPEQHAPPLPTHGSEEGHQASPAVHTLGEPDGLRPYRRGDGLKTIVWKKAAKTGELVSREHTNLQTRTLVLEPQLTQLSQTEAQLSRLCAWVLLAEKQGVRYGLRIGGHNLAPANGLTHQQRCLQALALA</sequence>
<keyword evidence="3" id="KW-1185">Reference proteome</keyword>